<dbReference type="Gene3D" id="3.40.630.30">
    <property type="match status" value="1"/>
</dbReference>
<organism evidence="2 3">
    <name type="scientific">Candidatus Enterococcus lowellii</name>
    <dbReference type="NCBI Taxonomy" id="2230877"/>
    <lineage>
        <taxon>Bacteria</taxon>
        <taxon>Bacillati</taxon>
        <taxon>Bacillota</taxon>
        <taxon>Bacilli</taxon>
        <taxon>Lactobacillales</taxon>
        <taxon>Enterococcaceae</taxon>
        <taxon>Enterococcus</taxon>
    </lineage>
</organism>
<dbReference type="Proteomes" id="UP000664701">
    <property type="component" value="Chromosome"/>
</dbReference>
<name>A0ABZ2SL31_9ENTE</name>
<dbReference type="EMBL" id="CP147251">
    <property type="protein sequence ID" value="WYJ76553.1"/>
    <property type="molecule type" value="Genomic_DNA"/>
</dbReference>
<sequence>MSEAIDLLIREALSEDATNILAMMDQVSRETEFLVMDEGFTLSPDLLAHHIEAIYESSNNLLLVAYNGEQLIGTASIRASEEKRIAHIGEVGISILKDYWGMGLGSVLLEEIIIWAQESASIRRLELTVQTQNKRATHLYEKFGFQLEATMKRGALGDDGRFLDVLLMSLMID</sequence>
<evidence type="ECO:0000313" key="2">
    <source>
        <dbReference type="EMBL" id="WYJ76553.1"/>
    </source>
</evidence>
<dbReference type="Pfam" id="PF00583">
    <property type="entry name" value="Acetyltransf_1"/>
    <property type="match status" value="1"/>
</dbReference>
<feature type="domain" description="N-acetyltransferase" evidence="1">
    <location>
        <begin position="7"/>
        <end position="173"/>
    </location>
</feature>
<keyword evidence="3" id="KW-1185">Reference proteome</keyword>
<gene>
    <name evidence="2" type="ORF">DOK78_001186</name>
</gene>
<dbReference type="InterPro" id="IPR016181">
    <property type="entry name" value="Acyl_CoA_acyltransferase"/>
</dbReference>
<evidence type="ECO:0000259" key="1">
    <source>
        <dbReference type="PROSITE" id="PS51186"/>
    </source>
</evidence>
<dbReference type="CDD" id="cd04301">
    <property type="entry name" value="NAT_SF"/>
    <property type="match status" value="1"/>
</dbReference>
<evidence type="ECO:0000313" key="3">
    <source>
        <dbReference type="Proteomes" id="UP000664701"/>
    </source>
</evidence>
<dbReference type="InterPro" id="IPR000182">
    <property type="entry name" value="GNAT_dom"/>
</dbReference>
<dbReference type="PROSITE" id="PS51186">
    <property type="entry name" value="GNAT"/>
    <property type="match status" value="1"/>
</dbReference>
<dbReference type="SUPFAM" id="SSF55729">
    <property type="entry name" value="Acyl-CoA N-acyltransferases (Nat)"/>
    <property type="match status" value="1"/>
</dbReference>
<dbReference type="PANTHER" id="PTHR43415:SF3">
    <property type="entry name" value="GNAT-FAMILY ACETYLTRANSFERASE"/>
    <property type="match status" value="1"/>
</dbReference>
<dbReference type="RefSeq" id="WP_207941318.1">
    <property type="nucleotide sequence ID" value="NZ_CP147251.1"/>
</dbReference>
<dbReference type="PANTHER" id="PTHR43415">
    <property type="entry name" value="SPERMIDINE N(1)-ACETYLTRANSFERASE"/>
    <property type="match status" value="1"/>
</dbReference>
<proteinExistence type="predicted"/>
<reference evidence="2 3" key="2">
    <citation type="submission" date="2024-03" db="EMBL/GenBank/DDBJ databases">
        <title>The Genome Sequence of Enterococcus sp. DIV2402.</title>
        <authorList>
            <consortium name="The Broad Institute Genomics Platform"/>
            <consortium name="The Broad Institute Microbial Omics Core"/>
            <consortium name="The Broad Institute Genomic Center for Infectious Diseases"/>
            <person name="Earl A."/>
            <person name="Manson A."/>
            <person name="Gilmore M."/>
            <person name="Schwartman J."/>
            <person name="Shea T."/>
            <person name="Abouelleil A."/>
            <person name="Cao P."/>
            <person name="Chapman S."/>
            <person name="Cusick C."/>
            <person name="Young S."/>
            <person name="Neafsey D."/>
            <person name="Nusbaum C."/>
            <person name="Birren B."/>
        </authorList>
    </citation>
    <scope>NUCLEOTIDE SEQUENCE [LARGE SCALE GENOMIC DNA]</scope>
    <source>
        <strain evidence="2 3">DIV2402</strain>
    </source>
</reference>
<accession>A0ABZ2SL31</accession>
<reference evidence="2 3" key="1">
    <citation type="submission" date="2021-03" db="EMBL/GenBank/DDBJ databases">
        <authorList>
            <person name="Gilmore M.S."/>
            <person name="Schwartzman J."/>
            <person name="Van Tyne D."/>
            <person name="Martin M."/>
            <person name="Earl A.M."/>
            <person name="Manson A.L."/>
            <person name="Straub T."/>
            <person name="Salamzade R."/>
            <person name="Saavedra J."/>
            <person name="Lebreton F."/>
            <person name="Prichula J."/>
            <person name="Schaufler K."/>
            <person name="Gaca A."/>
            <person name="Sgardioli B."/>
            <person name="Wagenaar J."/>
            <person name="Strong T."/>
        </authorList>
    </citation>
    <scope>NUCLEOTIDE SEQUENCE [LARGE SCALE GENOMIC DNA]</scope>
    <source>
        <strain evidence="2 3">DIV2402</strain>
    </source>
</reference>
<protein>
    <recommendedName>
        <fullName evidence="1">N-acetyltransferase domain-containing protein</fullName>
    </recommendedName>
</protein>